<name>A0A517L2S7_9PEZI</name>
<dbReference type="OrthoDB" id="10053431at2759"/>
<dbReference type="EMBL" id="CP042188">
    <property type="protein sequence ID" value="QDS69941.1"/>
    <property type="molecule type" value="Genomic_DNA"/>
</dbReference>
<dbReference type="AlphaFoldDB" id="A0A517L2S7"/>
<gene>
    <name evidence="1" type="ORF">FKW77_001970</name>
</gene>
<dbReference type="PANTHER" id="PTHR35020">
    <property type="entry name" value="N-ACETYLGLUCOSAMINE-INDUCED PROTEIN 1"/>
    <property type="match status" value="1"/>
</dbReference>
<protein>
    <recommendedName>
        <fullName evidence="3">N-acetylglucosamine-induced protein 1</fullName>
    </recommendedName>
</protein>
<dbReference type="PANTHER" id="PTHR35020:SF4">
    <property type="entry name" value="N-ACETYLGLUCOSAMINE-INDUCED PROTEIN 1"/>
    <property type="match status" value="1"/>
</dbReference>
<evidence type="ECO:0000313" key="2">
    <source>
        <dbReference type="Proteomes" id="UP000316270"/>
    </source>
</evidence>
<dbReference type="Pfam" id="PF12239">
    <property type="entry name" value="DUF3605"/>
    <property type="match status" value="1"/>
</dbReference>
<dbReference type="GO" id="GO:0005737">
    <property type="term" value="C:cytoplasm"/>
    <property type="evidence" value="ECO:0007669"/>
    <property type="project" value="TreeGrafter"/>
</dbReference>
<dbReference type="Proteomes" id="UP000316270">
    <property type="component" value="Chromosome 4"/>
</dbReference>
<reference evidence="1 2" key="1">
    <citation type="submission" date="2019-07" db="EMBL/GenBank/DDBJ databases">
        <title>Finished genome of Venturia effusa.</title>
        <authorList>
            <person name="Young C.A."/>
            <person name="Cox M.P."/>
            <person name="Ganley A.R.D."/>
            <person name="David W.J."/>
        </authorList>
    </citation>
    <scope>NUCLEOTIDE SEQUENCE [LARGE SCALE GENOMIC DNA]</scope>
    <source>
        <strain evidence="2">albino</strain>
    </source>
</reference>
<keyword evidence="2" id="KW-1185">Reference proteome</keyword>
<proteinExistence type="predicted"/>
<dbReference type="STRING" id="50376.A0A517L2S7"/>
<evidence type="ECO:0008006" key="3">
    <source>
        <dbReference type="Google" id="ProtNLM"/>
    </source>
</evidence>
<sequence>MPHEEISWWNFNLPRYQQTSTCPEALLHVSKKDKDIIGSWDSDYDRLRWVEVKEIIAANRIDTFQRVPSDLLRYRQYIHTLEKIHGSVLKYIQNDLLKWPTIEPQGPPFTCPMDLKILYNDWPYGLDERIVHLVVWTKFELEEEAKTGDLTTAARTAIQHYVDDTFGSRMDDGDVAWFKNWKSIKSIQAVEHFHVMLFDPDKNFVNQITGGHVPMCEKLRHCRVEKFKDSYLK</sequence>
<accession>A0A517L2S7</accession>
<dbReference type="GO" id="GO:0006044">
    <property type="term" value="P:N-acetylglucosamine metabolic process"/>
    <property type="evidence" value="ECO:0007669"/>
    <property type="project" value="TreeGrafter"/>
</dbReference>
<evidence type="ECO:0000313" key="1">
    <source>
        <dbReference type="EMBL" id="QDS69941.1"/>
    </source>
</evidence>
<dbReference type="InterPro" id="IPR022036">
    <property type="entry name" value="DUF3605"/>
</dbReference>
<organism evidence="1 2">
    <name type="scientific">Venturia effusa</name>
    <dbReference type="NCBI Taxonomy" id="50376"/>
    <lineage>
        <taxon>Eukaryota</taxon>
        <taxon>Fungi</taxon>
        <taxon>Dikarya</taxon>
        <taxon>Ascomycota</taxon>
        <taxon>Pezizomycotina</taxon>
        <taxon>Dothideomycetes</taxon>
        <taxon>Pleosporomycetidae</taxon>
        <taxon>Venturiales</taxon>
        <taxon>Venturiaceae</taxon>
        <taxon>Venturia</taxon>
    </lineage>
</organism>